<dbReference type="AlphaFoldDB" id="B0VP75"/>
<reference evidence="1 2" key="1">
    <citation type="journal article" date="2008" name="PLoS ONE">
        <title>Comparative analysis of Acinetobacters: three genomes for three lifestyles.</title>
        <authorList>
            <person name="Vallenet D."/>
            <person name="Nordmann P."/>
            <person name="Barbe V."/>
            <person name="Poirel L."/>
            <person name="Mangenot S."/>
            <person name="Bataille E."/>
            <person name="Dossat C."/>
            <person name="Gas S."/>
            <person name="Kreimeyer A."/>
            <person name="Lenoble P."/>
            <person name="Oztas S."/>
            <person name="Poulain J."/>
            <person name="Segurens B."/>
            <person name="Robert C."/>
            <person name="Abergel C."/>
            <person name="Claverie J.M."/>
            <person name="Raoult D."/>
            <person name="Medigue C."/>
            <person name="Weissenbach J."/>
            <person name="Cruveiller S."/>
        </authorList>
    </citation>
    <scope>NUCLEOTIDE SEQUENCE [LARGE SCALE GENOMIC DNA]</scope>
    <source>
        <strain evidence="1 2">SDF</strain>
    </source>
</reference>
<proteinExistence type="predicted"/>
<accession>B0VP75</accession>
<name>B0VP75_ACIBS</name>
<organism evidence="1 2">
    <name type="scientific">Acinetobacter baumannii (strain SDF)</name>
    <dbReference type="NCBI Taxonomy" id="509170"/>
    <lineage>
        <taxon>Bacteria</taxon>
        <taxon>Pseudomonadati</taxon>
        <taxon>Pseudomonadota</taxon>
        <taxon>Gammaproteobacteria</taxon>
        <taxon>Moraxellales</taxon>
        <taxon>Moraxellaceae</taxon>
        <taxon>Acinetobacter</taxon>
        <taxon>Acinetobacter calcoaceticus/baumannii complex</taxon>
    </lineage>
</organism>
<dbReference type="EMBL" id="CU468230">
    <property type="protein sequence ID" value="CAP02815.1"/>
    <property type="molecule type" value="Genomic_DNA"/>
</dbReference>
<dbReference type="HOGENOM" id="CLU_728870_0_0_6"/>
<dbReference type="KEGG" id="abm:ABSDF3554"/>
<evidence type="ECO:0000313" key="2">
    <source>
        <dbReference type="Proteomes" id="UP000001741"/>
    </source>
</evidence>
<protein>
    <submittedName>
        <fullName evidence="1">Uncharacterized protein</fullName>
    </submittedName>
</protein>
<sequence length="379" mass="44433">MNKLKLKGRPRKGKFECFSTQAWFYAVQMVSNIGTAYALEKVFFPTRFKTVKGKIIRPRLFDRYKMGTITVGKKLVQQVEASYTNTALWFNAVLWKILDERCDDFELNAWFRSLDQNLMQFFFKSTLTVDDSIKIQVKKINQKNFKKLKNYELLDVFTLVVLAIQMSIEKKDMDSLDKALYGYHQIRRTLQEHPIFSKFYENLLSTLELHFIQQGEHTFGSPIALMLWEYDPMMSVHPQMRMATISEGKSVQQTISDASYLVKAQVCCFEKYYCNSDLKATIRLYYSIPLGLSLLPNVDSTVLIPFAKKFFPLARFPEIIAQDKENMIAMTMMFGDELDWESLESMVGIAVLQEIVYFNEDRFVETHTRFWQERLGLIK</sequence>
<dbReference type="Proteomes" id="UP000001741">
    <property type="component" value="Chromosome"/>
</dbReference>
<evidence type="ECO:0000313" key="1">
    <source>
        <dbReference type="EMBL" id="CAP02815.1"/>
    </source>
</evidence>
<dbReference type="BioCyc" id="ABAU509170:GCL9-2929-MONOMER"/>
<gene>
    <name evidence="1" type="ordered locus">ABSDF3554</name>
</gene>